<name>A0A415NZT1_9FIRM</name>
<evidence type="ECO:0000256" key="1">
    <source>
        <dbReference type="ARBA" id="ARBA00023015"/>
    </source>
</evidence>
<dbReference type="Gene3D" id="1.10.10.10">
    <property type="entry name" value="Winged helix-like DNA-binding domain superfamily/Winged helix DNA-binding domain"/>
    <property type="match status" value="1"/>
</dbReference>
<dbReference type="Proteomes" id="UP000284868">
    <property type="component" value="Unassembled WGS sequence"/>
</dbReference>
<keyword evidence="6" id="KW-1185">Reference proteome</keyword>
<protein>
    <submittedName>
        <fullName evidence="5">GntR family transcriptional regulator</fullName>
    </submittedName>
</protein>
<dbReference type="AlphaFoldDB" id="A0A415NZT1"/>
<dbReference type="GO" id="GO:0003677">
    <property type="term" value="F:DNA binding"/>
    <property type="evidence" value="ECO:0007669"/>
    <property type="project" value="UniProtKB-KW"/>
</dbReference>
<proteinExistence type="predicted"/>
<keyword evidence="1" id="KW-0805">Transcription regulation</keyword>
<dbReference type="InterPro" id="IPR000524">
    <property type="entry name" value="Tscrpt_reg_HTH_GntR"/>
</dbReference>
<feature type="domain" description="HTH gntR-type" evidence="4">
    <location>
        <begin position="12"/>
        <end position="78"/>
    </location>
</feature>
<keyword evidence="3" id="KW-0804">Transcription</keyword>
<dbReference type="GO" id="GO:0045892">
    <property type="term" value="P:negative regulation of DNA-templated transcription"/>
    <property type="evidence" value="ECO:0007669"/>
    <property type="project" value="TreeGrafter"/>
</dbReference>
<dbReference type="Pfam" id="PF07702">
    <property type="entry name" value="UTRA"/>
    <property type="match status" value="1"/>
</dbReference>
<dbReference type="InterPro" id="IPR050679">
    <property type="entry name" value="Bact_HTH_transcr_reg"/>
</dbReference>
<dbReference type="CDD" id="cd07377">
    <property type="entry name" value="WHTH_GntR"/>
    <property type="match status" value="1"/>
</dbReference>
<sequence>MNAKRYCMDMKKPIYQQIKEELQAYIEGLAANTPIPGERELAARFHVSRMTLRKAVAQLEQEGYLYREMNRGTFVADKKLRKQANIVPSLEADHCYRYKVLYFDIKERSESDVQYNLEIAFDEYILRVVRLVLNENIPVCIEEIYCARKNISDEQLGNLNAFLNMDQYTQKGSIRQTFLPMMIPTQYASLLHLKINTPIIRVDSLIHKKDGRPFIYIKSYNHPEMKRIEITI</sequence>
<evidence type="ECO:0000256" key="2">
    <source>
        <dbReference type="ARBA" id="ARBA00023125"/>
    </source>
</evidence>
<dbReference type="OrthoDB" id="457376at2"/>
<dbReference type="SUPFAM" id="SSF64288">
    <property type="entry name" value="Chorismate lyase-like"/>
    <property type="match status" value="1"/>
</dbReference>
<accession>A0A415NZT1</accession>
<evidence type="ECO:0000256" key="3">
    <source>
        <dbReference type="ARBA" id="ARBA00023163"/>
    </source>
</evidence>
<dbReference type="Gene3D" id="3.40.1410.10">
    <property type="entry name" value="Chorismate lyase-like"/>
    <property type="match status" value="1"/>
</dbReference>
<dbReference type="SUPFAM" id="SSF46785">
    <property type="entry name" value="Winged helix' DNA-binding domain"/>
    <property type="match status" value="1"/>
</dbReference>
<evidence type="ECO:0000313" key="6">
    <source>
        <dbReference type="Proteomes" id="UP000284868"/>
    </source>
</evidence>
<keyword evidence="2" id="KW-0238">DNA-binding</keyword>
<dbReference type="GO" id="GO:0003700">
    <property type="term" value="F:DNA-binding transcription factor activity"/>
    <property type="evidence" value="ECO:0007669"/>
    <property type="project" value="InterPro"/>
</dbReference>
<dbReference type="PROSITE" id="PS50949">
    <property type="entry name" value="HTH_GNTR"/>
    <property type="match status" value="1"/>
</dbReference>
<dbReference type="InterPro" id="IPR036390">
    <property type="entry name" value="WH_DNA-bd_sf"/>
</dbReference>
<organism evidence="5 6">
    <name type="scientific">Amedibacillus dolichus</name>
    <dbReference type="NCBI Taxonomy" id="31971"/>
    <lineage>
        <taxon>Bacteria</taxon>
        <taxon>Bacillati</taxon>
        <taxon>Bacillota</taxon>
        <taxon>Erysipelotrichia</taxon>
        <taxon>Erysipelotrichales</taxon>
        <taxon>Erysipelotrichaceae</taxon>
        <taxon>Amedibacillus</taxon>
    </lineage>
</organism>
<gene>
    <name evidence="5" type="ORF">DWZ83_10075</name>
</gene>
<evidence type="ECO:0000259" key="4">
    <source>
        <dbReference type="PROSITE" id="PS50949"/>
    </source>
</evidence>
<dbReference type="InterPro" id="IPR028978">
    <property type="entry name" value="Chorismate_lyase_/UTRA_dom_sf"/>
</dbReference>
<evidence type="ECO:0000313" key="5">
    <source>
        <dbReference type="EMBL" id="RHM06022.1"/>
    </source>
</evidence>
<dbReference type="PANTHER" id="PTHR44846:SF1">
    <property type="entry name" value="MANNOSYL-D-GLYCERATE TRANSPORT_METABOLISM SYSTEM REPRESSOR MNGR-RELATED"/>
    <property type="match status" value="1"/>
</dbReference>
<comment type="caution">
    <text evidence="5">The sequence shown here is derived from an EMBL/GenBank/DDBJ whole genome shotgun (WGS) entry which is preliminary data.</text>
</comment>
<dbReference type="Pfam" id="PF00392">
    <property type="entry name" value="GntR"/>
    <property type="match status" value="1"/>
</dbReference>
<reference evidence="5 6" key="1">
    <citation type="submission" date="2018-08" db="EMBL/GenBank/DDBJ databases">
        <title>A genome reference for cultivated species of the human gut microbiota.</title>
        <authorList>
            <person name="Zou Y."/>
            <person name="Xue W."/>
            <person name="Luo G."/>
        </authorList>
    </citation>
    <scope>NUCLEOTIDE SEQUENCE [LARGE SCALE GENOMIC DNA]</scope>
    <source>
        <strain evidence="5 6">AF35-6BH</strain>
    </source>
</reference>
<dbReference type="InterPro" id="IPR036388">
    <property type="entry name" value="WH-like_DNA-bd_sf"/>
</dbReference>
<dbReference type="EMBL" id="QRPK01000092">
    <property type="protein sequence ID" value="RHM06022.1"/>
    <property type="molecule type" value="Genomic_DNA"/>
</dbReference>
<dbReference type="PANTHER" id="PTHR44846">
    <property type="entry name" value="MANNOSYL-D-GLYCERATE TRANSPORT/METABOLISM SYSTEM REPRESSOR MNGR-RELATED"/>
    <property type="match status" value="1"/>
</dbReference>
<dbReference type="InterPro" id="IPR011663">
    <property type="entry name" value="UTRA"/>
</dbReference>
<dbReference type="SMART" id="SM00866">
    <property type="entry name" value="UTRA"/>
    <property type="match status" value="1"/>
</dbReference>
<dbReference type="SMART" id="SM00345">
    <property type="entry name" value="HTH_GNTR"/>
    <property type="match status" value="1"/>
</dbReference>
<dbReference type="PRINTS" id="PR00035">
    <property type="entry name" value="HTHGNTR"/>
</dbReference>